<feature type="region of interest" description="Disordered" evidence="1">
    <location>
        <begin position="398"/>
        <end position="488"/>
    </location>
</feature>
<evidence type="ECO:0000256" key="1">
    <source>
        <dbReference type="SAM" id="MobiDB-lite"/>
    </source>
</evidence>
<protein>
    <submittedName>
        <fullName evidence="2">Uncharacterized protein</fullName>
    </submittedName>
</protein>
<feature type="compositionally biased region" description="Polar residues" evidence="1">
    <location>
        <begin position="240"/>
        <end position="259"/>
    </location>
</feature>
<feature type="compositionally biased region" description="Basic and acidic residues" evidence="1">
    <location>
        <begin position="402"/>
        <end position="416"/>
    </location>
</feature>
<feature type="region of interest" description="Disordered" evidence="1">
    <location>
        <begin position="240"/>
        <end position="289"/>
    </location>
</feature>
<name>A0A9W9DHC2_9AGAR</name>
<sequence length="817" mass="88735">MPQEKFDPEAYYGQGTGTGIFLSCVFPPALPRDTTYANYLKPHRKFLEQLRRSSTPSVLFVNSPAPPSSRTYIKSHENLQTKPRPTLPPHAPRSTLTSLRLSSSSSHSQNLDAIHYHSNLQDALNASTVNNVNAEDDEYLKEFMDRSSQASPSVSRKTKRRTGGNFDGVYLPRLSKKVKLNPSTSSHGVGNNASSGTSKQTSRSYIPGDLIPTEKKSEKADDGYVQLYVGELEDFISSNSRTGWSGNGQGSSTITNTNPLAHLLPNSNNLIPSSSSKQKQRESQRQNRLSLVKTSNTRHIEMELDYKRRQGELGTLGTTGLDGIKRGLPPGLNSRSIGFGSGFSVRSKGKERDGSSSDPRSAISPLAPVPSGWAERMFASIVTGPETTAGFWIGQNSDDVLFPDHRDGDGLDRDRDGDEDDDEGSIEISEVHTALPTSTSSSTHINSSSASENSSSSAMSSITFEAPRASAKTGKSEKQITTSFPPASSSFISTPILPTLKSTLQPRSPPLKALKRKKSPVALAHQIASTGKSSTALTASPIPISSMSQYHSPSSQSQPLHEFSSVPAPTPFSTPVCPSSLSAVQPKQFSNNSHEHQSLPQAQQLALQGRPSEKALGKRKANSSDDSTSGAVTKRGRPTKPRPASTLPTTAISTTRHQYLDQNQYLAPPHTLGTHSPHNNATHNNANVSHIDKVLAPIHPGTDTEPSEQSGFRGPPTNSLSRIPRAGVSHTARAERGESLNESVPPDPNLVMVVEQFLKLQRTDPKQMNDILENLVRRQREQRSGSSQVCLYRFSDYMNLTKLLEDYRRPPSICTHA</sequence>
<feature type="compositionally biased region" description="Low complexity" evidence="1">
    <location>
        <begin position="93"/>
        <end position="104"/>
    </location>
</feature>
<gene>
    <name evidence="2" type="ORF">J3R30DRAFT_1584138</name>
</gene>
<proteinExistence type="predicted"/>
<feature type="region of interest" description="Disordered" evidence="1">
    <location>
        <begin position="313"/>
        <end position="368"/>
    </location>
</feature>
<feature type="compositionally biased region" description="Polar residues" evidence="1">
    <location>
        <begin position="571"/>
        <end position="592"/>
    </location>
</feature>
<dbReference type="Proteomes" id="UP001150266">
    <property type="component" value="Unassembled WGS sequence"/>
</dbReference>
<evidence type="ECO:0000313" key="2">
    <source>
        <dbReference type="EMBL" id="KAJ4469271.1"/>
    </source>
</evidence>
<comment type="caution">
    <text evidence="2">The sequence shown here is derived from an EMBL/GenBank/DDBJ whole genome shotgun (WGS) entry which is preliminary data.</text>
</comment>
<feature type="region of interest" description="Disordered" evidence="1">
    <location>
        <begin position="500"/>
        <end position="519"/>
    </location>
</feature>
<reference evidence="2" key="1">
    <citation type="submission" date="2022-08" db="EMBL/GenBank/DDBJ databases">
        <title>A Global Phylogenomic Analysis of the Shiitake Genus Lentinula.</title>
        <authorList>
            <consortium name="DOE Joint Genome Institute"/>
            <person name="Sierra-Patev S."/>
            <person name="Min B."/>
            <person name="Naranjo-Ortiz M."/>
            <person name="Looney B."/>
            <person name="Konkel Z."/>
            <person name="Slot J.C."/>
            <person name="Sakamoto Y."/>
            <person name="Steenwyk J.L."/>
            <person name="Rokas A."/>
            <person name="Carro J."/>
            <person name="Camarero S."/>
            <person name="Ferreira P."/>
            <person name="Molpeceres G."/>
            <person name="Ruiz-Duenas F.J."/>
            <person name="Serrano A."/>
            <person name="Henrissat B."/>
            <person name="Drula E."/>
            <person name="Hughes K.W."/>
            <person name="Mata J.L."/>
            <person name="Ishikawa N.K."/>
            <person name="Vargas-Isla R."/>
            <person name="Ushijima S."/>
            <person name="Smith C.A."/>
            <person name="Ahrendt S."/>
            <person name="Andreopoulos W."/>
            <person name="He G."/>
            <person name="Labutti K."/>
            <person name="Lipzen A."/>
            <person name="Ng V."/>
            <person name="Riley R."/>
            <person name="Sandor L."/>
            <person name="Barry K."/>
            <person name="Martinez A.T."/>
            <person name="Xiao Y."/>
            <person name="Gibbons J.G."/>
            <person name="Terashima K."/>
            <person name="Grigoriev I.V."/>
            <person name="Hibbett D.S."/>
        </authorList>
    </citation>
    <scope>NUCLEOTIDE SEQUENCE</scope>
    <source>
        <strain evidence="2">JLM2183</strain>
    </source>
</reference>
<dbReference type="EMBL" id="JAOTPV010000033">
    <property type="protein sequence ID" value="KAJ4469271.1"/>
    <property type="molecule type" value="Genomic_DNA"/>
</dbReference>
<feature type="compositionally biased region" description="Polar residues" evidence="1">
    <location>
        <begin position="146"/>
        <end position="155"/>
    </location>
</feature>
<feature type="region of interest" description="Disordered" evidence="1">
    <location>
        <begin position="144"/>
        <end position="219"/>
    </location>
</feature>
<dbReference type="AlphaFoldDB" id="A0A9W9DHC2"/>
<feature type="region of interest" description="Disordered" evidence="1">
    <location>
        <begin position="697"/>
        <end position="747"/>
    </location>
</feature>
<dbReference type="PROSITE" id="PS51257">
    <property type="entry name" value="PROKAR_LIPOPROTEIN"/>
    <property type="match status" value="1"/>
</dbReference>
<organism evidence="2 3">
    <name type="scientific">Lentinula aciculospora</name>
    <dbReference type="NCBI Taxonomy" id="153920"/>
    <lineage>
        <taxon>Eukaryota</taxon>
        <taxon>Fungi</taxon>
        <taxon>Dikarya</taxon>
        <taxon>Basidiomycota</taxon>
        <taxon>Agaricomycotina</taxon>
        <taxon>Agaricomycetes</taxon>
        <taxon>Agaricomycetidae</taxon>
        <taxon>Agaricales</taxon>
        <taxon>Marasmiineae</taxon>
        <taxon>Omphalotaceae</taxon>
        <taxon>Lentinula</taxon>
    </lineage>
</organism>
<feature type="compositionally biased region" description="Low complexity" evidence="1">
    <location>
        <begin position="437"/>
        <end position="463"/>
    </location>
</feature>
<keyword evidence="3" id="KW-1185">Reference proteome</keyword>
<feature type="compositionally biased region" description="Low complexity" evidence="1">
    <location>
        <begin position="547"/>
        <end position="559"/>
    </location>
</feature>
<feature type="compositionally biased region" description="Polar residues" evidence="1">
    <location>
        <begin position="479"/>
        <end position="488"/>
    </location>
</feature>
<feature type="compositionally biased region" description="Polar residues" evidence="1">
    <location>
        <begin position="181"/>
        <end position="204"/>
    </location>
</feature>
<feature type="compositionally biased region" description="Low complexity" evidence="1">
    <location>
        <begin position="263"/>
        <end position="277"/>
    </location>
</feature>
<evidence type="ECO:0000313" key="3">
    <source>
        <dbReference type="Proteomes" id="UP001150266"/>
    </source>
</evidence>
<feature type="region of interest" description="Disordered" evidence="1">
    <location>
        <begin position="77"/>
        <end position="104"/>
    </location>
</feature>
<feature type="region of interest" description="Disordered" evidence="1">
    <location>
        <begin position="547"/>
        <end position="652"/>
    </location>
</feature>
<dbReference type="OrthoDB" id="3069848at2759"/>
<accession>A0A9W9DHC2</accession>